<protein>
    <submittedName>
        <fullName evidence="2">Uncharacterized protein</fullName>
    </submittedName>
</protein>
<dbReference type="HOGENOM" id="CLU_977164_0_0_1"/>
<accession>A0A0C2WED9</accession>
<organism evidence="2 3">
    <name type="scientific">Serendipita vermifera MAFF 305830</name>
    <dbReference type="NCBI Taxonomy" id="933852"/>
    <lineage>
        <taxon>Eukaryota</taxon>
        <taxon>Fungi</taxon>
        <taxon>Dikarya</taxon>
        <taxon>Basidiomycota</taxon>
        <taxon>Agaricomycotina</taxon>
        <taxon>Agaricomycetes</taxon>
        <taxon>Sebacinales</taxon>
        <taxon>Serendipitaceae</taxon>
        <taxon>Serendipita</taxon>
    </lineage>
</organism>
<proteinExistence type="predicted"/>
<name>A0A0C2WED9_SERVB</name>
<dbReference type="Proteomes" id="UP000054097">
    <property type="component" value="Unassembled WGS sequence"/>
</dbReference>
<sequence length="285" mass="31903">MTYSHTWNNFFYDHFRIRISKGQTHVAIWAPESQICTSESLDPELRLYFGDELVYTNMDELEKSMPLDCPTEEIPVESPAINEEGILERISEQNMAIHSEESINEEEPGIIPIDGVQLEDPGEPSGIYQSATAQPVTEVSSSIRGEEGESEDPLVVVPLTKETSQTLSATQSPSLPDTLTSRRHLAPQKRCDIKDFPFSHRAVVSAMVKLTSGMTNLKVPLSGLKHSLKSEFRGAREEFLFSLITKAREEGVLMLKLEEDLVWLVDPRATKASGEVSTWEPLKTI</sequence>
<evidence type="ECO:0000313" key="3">
    <source>
        <dbReference type="Proteomes" id="UP000054097"/>
    </source>
</evidence>
<feature type="compositionally biased region" description="Polar residues" evidence="1">
    <location>
        <begin position="127"/>
        <end position="137"/>
    </location>
</feature>
<dbReference type="AlphaFoldDB" id="A0A0C2WED9"/>
<evidence type="ECO:0000256" key="1">
    <source>
        <dbReference type="SAM" id="MobiDB-lite"/>
    </source>
</evidence>
<evidence type="ECO:0000313" key="2">
    <source>
        <dbReference type="EMBL" id="KIM24818.1"/>
    </source>
</evidence>
<keyword evidence="3" id="KW-1185">Reference proteome</keyword>
<dbReference type="EMBL" id="KN824320">
    <property type="protein sequence ID" value="KIM24818.1"/>
    <property type="molecule type" value="Genomic_DNA"/>
</dbReference>
<gene>
    <name evidence="2" type="ORF">M408DRAFT_229530</name>
</gene>
<reference evidence="2 3" key="1">
    <citation type="submission" date="2014-04" db="EMBL/GenBank/DDBJ databases">
        <authorList>
            <consortium name="DOE Joint Genome Institute"/>
            <person name="Kuo A."/>
            <person name="Zuccaro A."/>
            <person name="Kohler A."/>
            <person name="Nagy L.G."/>
            <person name="Floudas D."/>
            <person name="Copeland A."/>
            <person name="Barry K.W."/>
            <person name="Cichocki N."/>
            <person name="Veneault-Fourrey C."/>
            <person name="LaButti K."/>
            <person name="Lindquist E.A."/>
            <person name="Lipzen A."/>
            <person name="Lundell T."/>
            <person name="Morin E."/>
            <person name="Murat C."/>
            <person name="Sun H."/>
            <person name="Tunlid A."/>
            <person name="Henrissat B."/>
            <person name="Grigoriev I.V."/>
            <person name="Hibbett D.S."/>
            <person name="Martin F."/>
            <person name="Nordberg H.P."/>
            <person name="Cantor M.N."/>
            <person name="Hua S.X."/>
        </authorList>
    </citation>
    <scope>NUCLEOTIDE SEQUENCE [LARGE SCALE GENOMIC DNA]</scope>
    <source>
        <strain evidence="2 3">MAFF 305830</strain>
    </source>
</reference>
<feature type="region of interest" description="Disordered" evidence="1">
    <location>
        <begin position="121"/>
        <end position="152"/>
    </location>
</feature>
<reference evidence="3" key="2">
    <citation type="submission" date="2015-01" db="EMBL/GenBank/DDBJ databases">
        <title>Evolutionary Origins and Diversification of the Mycorrhizal Mutualists.</title>
        <authorList>
            <consortium name="DOE Joint Genome Institute"/>
            <consortium name="Mycorrhizal Genomics Consortium"/>
            <person name="Kohler A."/>
            <person name="Kuo A."/>
            <person name="Nagy L.G."/>
            <person name="Floudas D."/>
            <person name="Copeland A."/>
            <person name="Barry K.W."/>
            <person name="Cichocki N."/>
            <person name="Veneault-Fourrey C."/>
            <person name="LaButti K."/>
            <person name="Lindquist E.A."/>
            <person name="Lipzen A."/>
            <person name="Lundell T."/>
            <person name="Morin E."/>
            <person name="Murat C."/>
            <person name="Riley R."/>
            <person name="Ohm R."/>
            <person name="Sun H."/>
            <person name="Tunlid A."/>
            <person name="Henrissat B."/>
            <person name="Grigoriev I.V."/>
            <person name="Hibbett D.S."/>
            <person name="Martin F."/>
        </authorList>
    </citation>
    <scope>NUCLEOTIDE SEQUENCE [LARGE SCALE GENOMIC DNA]</scope>
    <source>
        <strain evidence="3">MAFF 305830</strain>
    </source>
</reference>